<organism evidence="10 11">
    <name type="scientific">Virgisporangium aurantiacum</name>
    <dbReference type="NCBI Taxonomy" id="175570"/>
    <lineage>
        <taxon>Bacteria</taxon>
        <taxon>Bacillati</taxon>
        <taxon>Actinomycetota</taxon>
        <taxon>Actinomycetes</taxon>
        <taxon>Micromonosporales</taxon>
        <taxon>Micromonosporaceae</taxon>
        <taxon>Virgisporangium</taxon>
    </lineage>
</organism>
<feature type="signal peptide" evidence="9">
    <location>
        <begin position="1"/>
        <end position="16"/>
    </location>
</feature>
<reference evidence="10" key="1">
    <citation type="submission" date="2021-01" db="EMBL/GenBank/DDBJ databases">
        <title>Whole genome shotgun sequence of Virgisporangium aurantiacum NBRC 16421.</title>
        <authorList>
            <person name="Komaki H."/>
            <person name="Tamura T."/>
        </authorList>
    </citation>
    <scope>NUCLEOTIDE SEQUENCE</scope>
    <source>
        <strain evidence="10">NBRC 16421</strain>
    </source>
</reference>
<accession>A0A8J3Z199</accession>
<feature type="chain" id="PRO_5038951008" evidence="9">
    <location>
        <begin position="17"/>
        <end position="298"/>
    </location>
</feature>
<feature type="region of interest" description="Disordered" evidence="8">
    <location>
        <begin position="23"/>
        <end position="45"/>
    </location>
</feature>
<evidence type="ECO:0000313" key="10">
    <source>
        <dbReference type="EMBL" id="GIJ55454.1"/>
    </source>
</evidence>
<dbReference type="Pfam" id="PF10503">
    <property type="entry name" value="Esterase_PHB"/>
    <property type="match status" value="1"/>
</dbReference>
<dbReference type="InterPro" id="IPR029058">
    <property type="entry name" value="AB_hydrolase_fold"/>
</dbReference>
<keyword evidence="5 10" id="KW-0378">Hydrolase</keyword>
<dbReference type="EMBL" id="BOPG01000018">
    <property type="protein sequence ID" value="GIJ55454.1"/>
    <property type="molecule type" value="Genomic_DNA"/>
</dbReference>
<evidence type="ECO:0000256" key="2">
    <source>
        <dbReference type="ARBA" id="ARBA00022525"/>
    </source>
</evidence>
<keyword evidence="3" id="KW-0858">Xylan degradation</keyword>
<evidence type="ECO:0000256" key="1">
    <source>
        <dbReference type="ARBA" id="ARBA00004613"/>
    </source>
</evidence>
<dbReference type="InterPro" id="IPR043595">
    <property type="entry name" value="FaeB/C/D"/>
</dbReference>
<evidence type="ECO:0000256" key="8">
    <source>
        <dbReference type="SAM" id="MobiDB-lite"/>
    </source>
</evidence>
<evidence type="ECO:0000256" key="9">
    <source>
        <dbReference type="SAM" id="SignalP"/>
    </source>
</evidence>
<evidence type="ECO:0000256" key="3">
    <source>
        <dbReference type="ARBA" id="ARBA00022651"/>
    </source>
</evidence>
<dbReference type="PANTHER" id="PTHR38050:SF2">
    <property type="entry name" value="FERULOYL ESTERASE C-RELATED"/>
    <property type="match status" value="1"/>
</dbReference>
<dbReference type="RefSeq" id="WP_239151585.1">
    <property type="nucleotide sequence ID" value="NZ_BOPG01000018.1"/>
</dbReference>
<evidence type="ECO:0000313" key="11">
    <source>
        <dbReference type="Proteomes" id="UP000612585"/>
    </source>
</evidence>
<comment type="caution">
    <text evidence="10">The sequence shown here is derived from an EMBL/GenBank/DDBJ whole genome shotgun (WGS) entry which is preliminary data.</text>
</comment>
<dbReference type="Proteomes" id="UP000612585">
    <property type="component" value="Unassembled WGS sequence"/>
</dbReference>
<dbReference type="GO" id="GO:0030600">
    <property type="term" value="F:feruloyl esterase activity"/>
    <property type="evidence" value="ECO:0007669"/>
    <property type="project" value="InterPro"/>
</dbReference>
<dbReference type="PANTHER" id="PTHR38050">
    <property type="match status" value="1"/>
</dbReference>
<keyword evidence="2" id="KW-0964">Secreted</keyword>
<dbReference type="SUPFAM" id="SSF53474">
    <property type="entry name" value="alpha/beta-Hydrolases"/>
    <property type="match status" value="1"/>
</dbReference>
<evidence type="ECO:0000256" key="7">
    <source>
        <dbReference type="ARBA" id="ARBA00023326"/>
    </source>
</evidence>
<dbReference type="PROSITE" id="PS51257">
    <property type="entry name" value="PROKAR_LIPOPROTEIN"/>
    <property type="match status" value="1"/>
</dbReference>
<evidence type="ECO:0000256" key="6">
    <source>
        <dbReference type="ARBA" id="ARBA00023277"/>
    </source>
</evidence>
<dbReference type="Gene3D" id="3.40.50.1820">
    <property type="entry name" value="alpha/beta hydrolase"/>
    <property type="match status" value="1"/>
</dbReference>
<feature type="compositionally biased region" description="Pro residues" evidence="8">
    <location>
        <begin position="23"/>
        <end position="32"/>
    </location>
</feature>
<keyword evidence="6" id="KW-0119">Carbohydrate metabolism</keyword>
<keyword evidence="11" id="KW-1185">Reference proteome</keyword>
<protein>
    <submittedName>
        <fullName evidence="10">Hydrolase</fullName>
    </submittedName>
</protein>
<sequence length="298" mass="30615">MRIGLVVLCVAVAALAGCGSSPPAPSVPPSSAPPSVSAAPQSPAPGTHTQALYVNGVRRTFMLHAPEGYVPGTPVPLVIGLHCRPCNASFFRGLSGLDATADKHGFLVAYPDGVSGTFNGMTCCGDADDVTFLRELARHLVATWGVDARRVFLTGISNGGDMSFRAAVESQGVFAAIAAISGGYIGTRADDAGFVPRDPISVLTIIGTIDPSFGSYNVGITAWQDRLKCPPSSAPALSLADTRTVATCADGSTVDVHRVTGMGHVWPGASGGPLSWPDAPFTAGEVIWAFFAAHPRIG</sequence>
<dbReference type="GO" id="GO:0045493">
    <property type="term" value="P:xylan catabolic process"/>
    <property type="evidence" value="ECO:0007669"/>
    <property type="project" value="UniProtKB-KW"/>
</dbReference>
<proteinExistence type="predicted"/>
<feature type="compositionally biased region" description="Low complexity" evidence="8">
    <location>
        <begin position="33"/>
        <end position="45"/>
    </location>
</feature>
<name>A0A8J3Z199_9ACTN</name>
<dbReference type="GO" id="GO:0005576">
    <property type="term" value="C:extracellular region"/>
    <property type="evidence" value="ECO:0007669"/>
    <property type="project" value="UniProtKB-SubCell"/>
</dbReference>
<keyword evidence="7" id="KW-0624">Polysaccharide degradation</keyword>
<evidence type="ECO:0000256" key="5">
    <source>
        <dbReference type="ARBA" id="ARBA00022801"/>
    </source>
</evidence>
<dbReference type="InterPro" id="IPR010126">
    <property type="entry name" value="Esterase_phb"/>
</dbReference>
<dbReference type="AlphaFoldDB" id="A0A8J3Z199"/>
<keyword evidence="4 9" id="KW-0732">Signal</keyword>
<gene>
    <name evidence="10" type="primary">lpqC_1</name>
    <name evidence="10" type="ORF">Vau01_029700</name>
</gene>
<evidence type="ECO:0000256" key="4">
    <source>
        <dbReference type="ARBA" id="ARBA00022729"/>
    </source>
</evidence>
<comment type="subcellular location">
    <subcellularLocation>
        <location evidence="1">Secreted</location>
    </subcellularLocation>
</comment>